<proteinExistence type="predicted"/>
<reference evidence="2 3" key="1">
    <citation type="journal article" date="2019" name="PLoS ONE">
        <title>Comparative genome analysis indicates high evolutionary potential of pathogenicity genes in Colletotrichum tanaceti.</title>
        <authorList>
            <person name="Lelwala R.V."/>
            <person name="Korhonen P.K."/>
            <person name="Young N.D."/>
            <person name="Scott J.B."/>
            <person name="Ades P.A."/>
            <person name="Gasser R.B."/>
            <person name="Taylor P.W.J."/>
        </authorList>
    </citation>
    <scope>NUCLEOTIDE SEQUENCE [LARGE SCALE GENOMIC DNA]</scope>
    <source>
        <strain evidence="2">BRIP57314</strain>
    </source>
</reference>
<dbReference type="AlphaFoldDB" id="A0A4U6X2L7"/>
<keyword evidence="3" id="KW-1185">Reference proteome</keyword>
<evidence type="ECO:0000256" key="1">
    <source>
        <dbReference type="SAM" id="MobiDB-lite"/>
    </source>
</evidence>
<comment type="caution">
    <text evidence="2">The sequence shown here is derived from an EMBL/GenBank/DDBJ whole genome shotgun (WGS) entry which is preliminary data.</text>
</comment>
<evidence type="ECO:0000313" key="3">
    <source>
        <dbReference type="Proteomes" id="UP000310108"/>
    </source>
</evidence>
<dbReference type="EMBL" id="PJEX01000552">
    <property type="protein sequence ID" value="TKW49395.1"/>
    <property type="molecule type" value="Genomic_DNA"/>
</dbReference>
<feature type="region of interest" description="Disordered" evidence="1">
    <location>
        <begin position="1"/>
        <end position="58"/>
    </location>
</feature>
<name>A0A4U6X2L7_9PEZI</name>
<gene>
    <name evidence="2" type="ORF">CTA1_10807</name>
</gene>
<feature type="compositionally biased region" description="Pro residues" evidence="1">
    <location>
        <begin position="1"/>
        <end position="11"/>
    </location>
</feature>
<sequence>MRSKPPRPSSSPRPADQTAWARELPPPPSGEEKVARASSHLPFSSFQPSPRLAAGSSS</sequence>
<organism evidence="2 3">
    <name type="scientific">Colletotrichum tanaceti</name>
    <dbReference type="NCBI Taxonomy" id="1306861"/>
    <lineage>
        <taxon>Eukaryota</taxon>
        <taxon>Fungi</taxon>
        <taxon>Dikarya</taxon>
        <taxon>Ascomycota</taxon>
        <taxon>Pezizomycotina</taxon>
        <taxon>Sordariomycetes</taxon>
        <taxon>Hypocreomycetidae</taxon>
        <taxon>Glomerellales</taxon>
        <taxon>Glomerellaceae</taxon>
        <taxon>Colletotrichum</taxon>
        <taxon>Colletotrichum destructivum species complex</taxon>
    </lineage>
</organism>
<dbReference type="Proteomes" id="UP000310108">
    <property type="component" value="Unassembled WGS sequence"/>
</dbReference>
<evidence type="ECO:0000313" key="2">
    <source>
        <dbReference type="EMBL" id="TKW49395.1"/>
    </source>
</evidence>
<accession>A0A4U6X2L7</accession>
<protein>
    <submittedName>
        <fullName evidence="2">Uncharacterized protein</fullName>
    </submittedName>
</protein>